<dbReference type="EMBL" id="ML119786">
    <property type="protein sequence ID" value="RPA74594.1"/>
    <property type="molecule type" value="Genomic_DNA"/>
</dbReference>
<reference evidence="2 3" key="1">
    <citation type="journal article" date="2018" name="Nat. Ecol. Evol.">
        <title>Pezizomycetes genomes reveal the molecular basis of ectomycorrhizal truffle lifestyle.</title>
        <authorList>
            <person name="Murat C."/>
            <person name="Payen T."/>
            <person name="Noel B."/>
            <person name="Kuo A."/>
            <person name="Morin E."/>
            <person name="Chen J."/>
            <person name="Kohler A."/>
            <person name="Krizsan K."/>
            <person name="Balestrini R."/>
            <person name="Da Silva C."/>
            <person name="Montanini B."/>
            <person name="Hainaut M."/>
            <person name="Levati E."/>
            <person name="Barry K.W."/>
            <person name="Belfiori B."/>
            <person name="Cichocki N."/>
            <person name="Clum A."/>
            <person name="Dockter R.B."/>
            <person name="Fauchery L."/>
            <person name="Guy J."/>
            <person name="Iotti M."/>
            <person name="Le Tacon F."/>
            <person name="Lindquist E.A."/>
            <person name="Lipzen A."/>
            <person name="Malagnac F."/>
            <person name="Mello A."/>
            <person name="Molinier V."/>
            <person name="Miyauchi S."/>
            <person name="Poulain J."/>
            <person name="Riccioni C."/>
            <person name="Rubini A."/>
            <person name="Sitrit Y."/>
            <person name="Splivallo R."/>
            <person name="Traeger S."/>
            <person name="Wang M."/>
            <person name="Zifcakova L."/>
            <person name="Wipf D."/>
            <person name="Zambonelli A."/>
            <person name="Paolocci F."/>
            <person name="Nowrousian M."/>
            <person name="Ottonello S."/>
            <person name="Baldrian P."/>
            <person name="Spatafora J.W."/>
            <person name="Henrissat B."/>
            <person name="Nagy L.G."/>
            <person name="Aury J.M."/>
            <person name="Wincker P."/>
            <person name="Grigoriev I.V."/>
            <person name="Bonfante P."/>
            <person name="Martin F.M."/>
        </authorList>
    </citation>
    <scope>NUCLEOTIDE SEQUENCE [LARGE SCALE GENOMIC DNA]</scope>
    <source>
        <strain evidence="2 3">RN42</strain>
    </source>
</reference>
<feature type="compositionally biased region" description="Basic residues" evidence="1">
    <location>
        <begin position="152"/>
        <end position="175"/>
    </location>
</feature>
<name>A0A3N4HY41_ASCIM</name>
<organism evidence="2 3">
    <name type="scientific">Ascobolus immersus RN42</name>
    <dbReference type="NCBI Taxonomy" id="1160509"/>
    <lineage>
        <taxon>Eukaryota</taxon>
        <taxon>Fungi</taxon>
        <taxon>Dikarya</taxon>
        <taxon>Ascomycota</taxon>
        <taxon>Pezizomycotina</taxon>
        <taxon>Pezizomycetes</taxon>
        <taxon>Pezizales</taxon>
        <taxon>Ascobolaceae</taxon>
        <taxon>Ascobolus</taxon>
    </lineage>
</organism>
<dbReference type="AlphaFoldDB" id="A0A3N4HY41"/>
<accession>A0A3N4HY41</accession>
<sequence>MLDLQHGIDRDRSSRPSQTDCRLHVVTCSALNGPCRITTCNRVQDLRAVGVRHCGRELRANITTPATDLDCCQLLLTSKISGKACTFGASSRVEEKIVEGLALGLGGLVALGGLEALGELALGGPALGGPAFGGLALGGLALSEGWLGGKTGSRRNGSRARRTGCRRNGSRSRRNGSRERKTGYQRNGSRERRI</sequence>
<evidence type="ECO:0000313" key="3">
    <source>
        <dbReference type="Proteomes" id="UP000275078"/>
    </source>
</evidence>
<evidence type="ECO:0000313" key="2">
    <source>
        <dbReference type="EMBL" id="RPA74594.1"/>
    </source>
</evidence>
<keyword evidence="3" id="KW-1185">Reference proteome</keyword>
<feature type="region of interest" description="Disordered" evidence="1">
    <location>
        <begin position="151"/>
        <end position="194"/>
    </location>
</feature>
<dbReference type="Proteomes" id="UP000275078">
    <property type="component" value="Unassembled WGS sequence"/>
</dbReference>
<evidence type="ECO:0000256" key="1">
    <source>
        <dbReference type="SAM" id="MobiDB-lite"/>
    </source>
</evidence>
<proteinExistence type="predicted"/>
<feature type="compositionally biased region" description="Basic and acidic residues" evidence="1">
    <location>
        <begin position="176"/>
        <end position="194"/>
    </location>
</feature>
<gene>
    <name evidence="2" type="ORF">BJ508DRAFT_33796</name>
</gene>
<protein>
    <submittedName>
        <fullName evidence="2">Uncharacterized protein</fullName>
    </submittedName>
</protein>